<dbReference type="AlphaFoldDB" id="A0A4Z1EIM9"/>
<evidence type="ECO:0000313" key="3">
    <source>
        <dbReference type="Proteomes" id="UP000297777"/>
    </source>
</evidence>
<dbReference type="Proteomes" id="UP000297777">
    <property type="component" value="Unassembled WGS sequence"/>
</dbReference>
<gene>
    <name evidence="2" type="ORF">BTUL_0092g00160</name>
</gene>
<sequence length="134" mass="14579">MPAGFPAYPTSRFPNEKPPTLFHPSSPKSPKATPVSYSTSRSYTAASSSSPKDSMDTTTTYTPANDTSSLYSTTSTISLLKHPLSTLKAKFSHKEHSKREAAKSNGKTLIDPSTPSEKTPRQSLTETYMIMAMK</sequence>
<evidence type="ECO:0000256" key="1">
    <source>
        <dbReference type="SAM" id="MobiDB-lite"/>
    </source>
</evidence>
<feature type="compositionally biased region" description="Low complexity" evidence="1">
    <location>
        <begin position="36"/>
        <end position="75"/>
    </location>
</feature>
<dbReference type="EMBL" id="PQXH01000092">
    <property type="protein sequence ID" value="TGO12216.1"/>
    <property type="molecule type" value="Genomic_DNA"/>
</dbReference>
<feature type="region of interest" description="Disordered" evidence="1">
    <location>
        <begin position="1"/>
        <end position="75"/>
    </location>
</feature>
<comment type="caution">
    <text evidence="2">The sequence shown here is derived from an EMBL/GenBank/DDBJ whole genome shotgun (WGS) entry which is preliminary data.</text>
</comment>
<dbReference type="OrthoDB" id="3552792at2759"/>
<feature type="compositionally biased region" description="Polar residues" evidence="1">
    <location>
        <begin position="105"/>
        <end position="126"/>
    </location>
</feature>
<organism evidence="2 3">
    <name type="scientific">Botrytis tulipae</name>
    <dbReference type="NCBI Taxonomy" id="87230"/>
    <lineage>
        <taxon>Eukaryota</taxon>
        <taxon>Fungi</taxon>
        <taxon>Dikarya</taxon>
        <taxon>Ascomycota</taxon>
        <taxon>Pezizomycotina</taxon>
        <taxon>Leotiomycetes</taxon>
        <taxon>Helotiales</taxon>
        <taxon>Sclerotiniaceae</taxon>
        <taxon>Botrytis</taxon>
    </lineage>
</organism>
<reference evidence="2 3" key="1">
    <citation type="submission" date="2017-12" db="EMBL/GenBank/DDBJ databases">
        <title>Comparative genomics of Botrytis spp.</title>
        <authorList>
            <person name="Valero-Jimenez C.A."/>
            <person name="Tapia P."/>
            <person name="Veloso J."/>
            <person name="Silva-Moreno E."/>
            <person name="Staats M."/>
            <person name="Valdes J.H."/>
            <person name="Van Kan J.A.L."/>
        </authorList>
    </citation>
    <scope>NUCLEOTIDE SEQUENCE [LARGE SCALE GENOMIC DNA]</scope>
    <source>
        <strain evidence="2 3">Bt9001</strain>
    </source>
</reference>
<keyword evidence="3" id="KW-1185">Reference proteome</keyword>
<feature type="region of interest" description="Disordered" evidence="1">
    <location>
        <begin position="90"/>
        <end position="126"/>
    </location>
</feature>
<name>A0A4Z1EIM9_9HELO</name>
<evidence type="ECO:0000313" key="2">
    <source>
        <dbReference type="EMBL" id="TGO12216.1"/>
    </source>
</evidence>
<accession>A0A4Z1EIM9</accession>
<proteinExistence type="predicted"/>
<protein>
    <submittedName>
        <fullName evidence="2">Uncharacterized protein</fullName>
    </submittedName>
</protein>
<feature type="compositionally biased region" description="Basic and acidic residues" evidence="1">
    <location>
        <begin position="92"/>
        <end position="102"/>
    </location>
</feature>